<reference evidence="9" key="1">
    <citation type="journal article" date="2019" name="Int. J. Syst. Evol. Microbiol.">
        <title>The Global Catalogue of Microorganisms (GCM) 10K type strain sequencing project: providing services to taxonomists for standard genome sequencing and annotation.</title>
        <authorList>
            <consortium name="The Broad Institute Genomics Platform"/>
            <consortium name="The Broad Institute Genome Sequencing Center for Infectious Disease"/>
            <person name="Wu L."/>
            <person name="Ma J."/>
        </authorList>
    </citation>
    <scope>NUCLEOTIDE SEQUENCE [LARGE SCALE GENOMIC DNA]</scope>
    <source>
        <strain evidence="9">JCM 17021</strain>
    </source>
</reference>
<dbReference type="Pfam" id="PF04542">
    <property type="entry name" value="Sigma70_r2"/>
    <property type="match status" value="1"/>
</dbReference>
<evidence type="ECO:0000256" key="3">
    <source>
        <dbReference type="ARBA" id="ARBA00023082"/>
    </source>
</evidence>
<evidence type="ECO:0000256" key="4">
    <source>
        <dbReference type="ARBA" id="ARBA00023125"/>
    </source>
</evidence>
<organism evidence="8 9">
    <name type="scientific">Leifsonia kafniensis</name>
    <dbReference type="NCBI Taxonomy" id="475957"/>
    <lineage>
        <taxon>Bacteria</taxon>
        <taxon>Bacillati</taxon>
        <taxon>Actinomycetota</taxon>
        <taxon>Actinomycetes</taxon>
        <taxon>Micrococcales</taxon>
        <taxon>Microbacteriaceae</taxon>
        <taxon>Leifsonia</taxon>
    </lineage>
</organism>
<feature type="domain" description="RNA polymerase sigma factor 70 region 4 type 2" evidence="7">
    <location>
        <begin position="125"/>
        <end position="173"/>
    </location>
</feature>
<keyword evidence="4" id="KW-0238">DNA-binding</keyword>
<evidence type="ECO:0000313" key="8">
    <source>
        <dbReference type="EMBL" id="GAA3877551.1"/>
    </source>
</evidence>
<comment type="similarity">
    <text evidence="1">Belongs to the sigma-70 factor family. ECF subfamily.</text>
</comment>
<dbReference type="InterPro" id="IPR007627">
    <property type="entry name" value="RNA_pol_sigma70_r2"/>
</dbReference>
<evidence type="ECO:0000259" key="7">
    <source>
        <dbReference type="Pfam" id="PF08281"/>
    </source>
</evidence>
<name>A0ABP7KJ52_9MICO</name>
<dbReference type="Pfam" id="PF08281">
    <property type="entry name" value="Sigma70_r4_2"/>
    <property type="match status" value="1"/>
</dbReference>
<dbReference type="PANTHER" id="PTHR43133:SF8">
    <property type="entry name" value="RNA POLYMERASE SIGMA FACTOR HI_1459-RELATED"/>
    <property type="match status" value="1"/>
</dbReference>
<dbReference type="RefSeq" id="WP_345065703.1">
    <property type="nucleotide sequence ID" value="NZ_BAABCN010000004.1"/>
</dbReference>
<gene>
    <name evidence="8" type="ORF">GCM10022381_20060</name>
</gene>
<evidence type="ECO:0000256" key="5">
    <source>
        <dbReference type="ARBA" id="ARBA00023163"/>
    </source>
</evidence>
<dbReference type="SUPFAM" id="SSF88659">
    <property type="entry name" value="Sigma3 and sigma4 domains of RNA polymerase sigma factors"/>
    <property type="match status" value="1"/>
</dbReference>
<feature type="domain" description="RNA polymerase sigma-70 region 2" evidence="6">
    <location>
        <begin position="23"/>
        <end position="90"/>
    </location>
</feature>
<evidence type="ECO:0000313" key="9">
    <source>
        <dbReference type="Proteomes" id="UP001501803"/>
    </source>
</evidence>
<dbReference type="CDD" id="cd06171">
    <property type="entry name" value="Sigma70_r4"/>
    <property type="match status" value="1"/>
</dbReference>
<dbReference type="InterPro" id="IPR013324">
    <property type="entry name" value="RNA_pol_sigma_r3/r4-like"/>
</dbReference>
<keyword evidence="9" id="KW-1185">Reference proteome</keyword>
<dbReference type="PANTHER" id="PTHR43133">
    <property type="entry name" value="RNA POLYMERASE ECF-TYPE SIGMA FACTO"/>
    <property type="match status" value="1"/>
</dbReference>
<dbReference type="Gene3D" id="1.10.1740.10">
    <property type="match status" value="1"/>
</dbReference>
<sequence>MSTDSDSNLIRYSAENPAVFGELYERHSAAIHRYAVRRVGASAADDVLSDTFLVAFERRSSFDLTWADARPWLFGIATNLIRKHHREEKRELKAVMSSNIDLPFDDTAAVGQRVDAERAVRGMGQALRKMPARDRDVLLLFAWGGLSYEEIANATGSPVGTVRSRLNRARTTLRTATTTEAKVSPKEMNYGRVDASTQNS</sequence>
<dbReference type="InterPro" id="IPR036388">
    <property type="entry name" value="WH-like_DNA-bd_sf"/>
</dbReference>
<keyword evidence="3" id="KW-0731">Sigma factor</keyword>
<comment type="caution">
    <text evidence="8">The sequence shown here is derived from an EMBL/GenBank/DDBJ whole genome shotgun (WGS) entry which is preliminary data.</text>
</comment>
<dbReference type="NCBIfam" id="TIGR02937">
    <property type="entry name" value="sigma70-ECF"/>
    <property type="match status" value="1"/>
</dbReference>
<dbReference type="InterPro" id="IPR039425">
    <property type="entry name" value="RNA_pol_sigma-70-like"/>
</dbReference>
<dbReference type="SUPFAM" id="SSF88946">
    <property type="entry name" value="Sigma2 domain of RNA polymerase sigma factors"/>
    <property type="match status" value="1"/>
</dbReference>
<dbReference type="InterPro" id="IPR013249">
    <property type="entry name" value="RNA_pol_sigma70_r4_t2"/>
</dbReference>
<dbReference type="EMBL" id="BAABCN010000004">
    <property type="protein sequence ID" value="GAA3877551.1"/>
    <property type="molecule type" value="Genomic_DNA"/>
</dbReference>
<proteinExistence type="inferred from homology"/>
<accession>A0ABP7KJ52</accession>
<dbReference type="InterPro" id="IPR014284">
    <property type="entry name" value="RNA_pol_sigma-70_dom"/>
</dbReference>
<keyword evidence="5" id="KW-0804">Transcription</keyword>
<dbReference type="Proteomes" id="UP001501803">
    <property type="component" value="Unassembled WGS sequence"/>
</dbReference>
<evidence type="ECO:0000256" key="1">
    <source>
        <dbReference type="ARBA" id="ARBA00010641"/>
    </source>
</evidence>
<evidence type="ECO:0000256" key="2">
    <source>
        <dbReference type="ARBA" id="ARBA00023015"/>
    </source>
</evidence>
<evidence type="ECO:0000259" key="6">
    <source>
        <dbReference type="Pfam" id="PF04542"/>
    </source>
</evidence>
<keyword evidence="2" id="KW-0805">Transcription regulation</keyword>
<protein>
    <submittedName>
        <fullName evidence="8">RNA polymerase sigma factor</fullName>
    </submittedName>
</protein>
<dbReference type="Gene3D" id="1.10.10.10">
    <property type="entry name" value="Winged helix-like DNA-binding domain superfamily/Winged helix DNA-binding domain"/>
    <property type="match status" value="1"/>
</dbReference>
<dbReference type="InterPro" id="IPR013325">
    <property type="entry name" value="RNA_pol_sigma_r2"/>
</dbReference>